<dbReference type="EMBL" id="BGPR01000378">
    <property type="protein sequence ID" value="GBM16695.1"/>
    <property type="molecule type" value="Genomic_DNA"/>
</dbReference>
<dbReference type="Proteomes" id="UP000499080">
    <property type="component" value="Unassembled WGS sequence"/>
</dbReference>
<sequence>MPSLTPVPVTSPVTERFDGQDKEQRICTDQAYRGHLVTKLLSGGSRFVYFIRYDWTTCIRNVKRQIIQSTEANNTQELRDGFPVSTSSLLDPNPGLNLSWLGPNSAPTEKTESVFPLRLRIPLDIRKESHLTAVEGTLIASLLNIQPPTKL</sequence>
<reference evidence="2 3" key="1">
    <citation type="journal article" date="2019" name="Sci. Rep.">
        <title>Orb-weaving spider Araneus ventricosus genome elucidates the spidroin gene catalogue.</title>
        <authorList>
            <person name="Kono N."/>
            <person name="Nakamura H."/>
            <person name="Ohtoshi R."/>
            <person name="Moran D.A.P."/>
            <person name="Shinohara A."/>
            <person name="Yoshida Y."/>
            <person name="Fujiwara M."/>
            <person name="Mori M."/>
            <person name="Tomita M."/>
            <person name="Arakawa K."/>
        </authorList>
    </citation>
    <scope>NUCLEOTIDE SEQUENCE [LARGE SCALE GENOMIC DNA]</scope>
</reference>
<dbReference type="AlphaFoldDB" id="A0A4Y2DM32"/>
<comment type="caution">
    <text evidence="2">The sequence shown here is derived from an EMBL/GenBank/DDBJ whole genome shotgun (WGS) entry which is preliminary data.</text>
</comment>
<feature type="compositionally biased region" description="Low complexity" evidence="1">
    <location>
        <begin position="1"/>
        <end position="14"/>
    </location>
</feature>
<name>A0A4Y2DM32_ARAVE</name>
<gene>
    <name evidence="2" type="ORF">AVEN_217966_1</name>
</gene>
<organism evidence="2 3">
    <name type="scientific">Araneus ventricosus</name>
    <name type="common">Orbweaver spider</name>
    <name type="synonym">Epeira ventricosa</name>
    <dbReference type="NCBI Taxonomy" id="182803"/>
    <lineage>
        <taxon>Eukaryota</taxon>
        <taxon>Metazoa</taxon>
        <taxon>Ecdysozoa</taxon>
        <taxon>Arthropoda</taxon>
        <taxon>Chelicerata</taxon>
        <taxon>Arachnida</taxon>
        <taxon>Araneae</taxon>
        <taxon>Araneomorphae</taxon>
        <taxon>Entelegynae</taxon>
        <taxon>Araneoidea</taxon>
        <taxon>Araneidae</taxon>
        <taxon>Araneus</taxon>
    </lineage>
</organism>
<evidence type="ECO:0000313" key="2">
    <source>
        <dbReference type="EMBL" id="GBM16695.1"/>
    </source>
</evidence>
<evidence type="ECO:0000313" key="3">
    <source>
        <dbReference type="Proteomes" id="UP000499080"/>
    </source>
</evidence>
<keyword evidence="3" id="KW-1185">Reference proteome</keyword>
<accession>A0A4Y2DM32</accession>
<evidence type="ECO:0000256" key="1">
    <source>
        <dbReference type="SAM" id="MobiDB-lite"/>
    </source>
</evidence>
<protein>
    <submittedName>
        <fullName evidence="2">Uncharacterized protein</fullName>
    </submittedName>
</protein>
<feature type="region of interest" description="Disordered" evidence="1">
    <location>
        <begin position="1"/>
        <end position="21"/>
    </location>
</feature>
<proteinExistence type="predicted"/>